<keyword evidence="8" id="KW-1185">Reference proteome</keyword>
<evidence type="ECO:0000256" key="6">
    <source>
        <dbReference type="SAM" id="Phobius"/>
    </source>
</evidence>
<dbReference type="AlphaFoldDB" id="B4S3Y8"/>
<keyword evidence="4 6" id="KW-1133">Transmembrane helix</keyword>
<keyword evidence="5 6" id="KW-0472">Membrane</keyword>
<protein>
    <submittedName>
        <fullName evidence="7">Polysaccharide biosynthesis protein</fullName>
    </submittedName>
</protein>
<accession>B4S3Y8</accession>
<feature type="transmembrane region" description="Helical" evidence="6">
    <location>
        <begin position="26"/>
        <end position="51"/>
    </location>
</feature>
<dbReference type="InterPro" id="IPR050833">
    <property type="entry name" value="Poly_Biosynth_Transport"/>
</dbReference>
<dbReference type="KEGG" id="paa:Paes_1767"/>
<keyword evidence="3 6" id="KW-0812">Transmembrane</keyword>
<evidence type="ECO:0000256" key="3">
    <source>
        <dbReference type="ARBA" id="ARBA00022692"/>
    </source>
</evidence>
<dbReference type="PANTHER" id="PTHR30250">
    <property type="entry name" value="PST FAMILY PREDICTED COLANIC ACID TRANSPORTER"/>
    <property type="match status" value="1"/>
</dbReference>
<feature type="transmembrane region" description="Helical" evidence="6">
    <location>
        <begin position="111"/>
        <end position="131"/>
    </location>
</feature>
<evidence type="ECO:0000256" key="1">
    <source>
        <dbReference type="ARBA" id="ARBA00004651"/>
    </source>
</evidence>
<evidence type="ECO:0000256" key="2">
    <source>
        <dbReference type="ARBA" id="ARBA00022475"/>
    </source>
</evidence>
<comment type="subcellular location">
    <subcellularLocation>
        <location evidence="1">Cell membrane</location>
        <topology evidence="1">Multi-pass membrane protein</topology>
    </subcellularLocation>
</comment>
<organism evidence="7 8">
    <name type="scientific">Prosthecochloris aestuarii (strain DSM 271 / SK 413)</name>
    <dbReference type="NCBI Taxonomy" id="290512"/>
    <lineage>
        <taxon>Bacteria</taxon>
        <taxon>Pseudomonadati</taxon>
        <taxon>Chlorobiota</taxon>
        <taxon>Chlorobiia</taxon>
        <taxon>Chlorobiales</taxon>
        <taxon>Chlorobiaceae</taxon>
        <taxon>Prosthecochloris</taxon>
    </lineage>
</organism>
<feature type="transmembrane region" description="Helical" evidence="6">
    <location>
        <begin position="244"/>
        <end position="267"/>
    </location>
</feature>
<dbReference type="CDD" id="cd13128">
    <property type="entry name" value="MATE_Wzx_like"/>
    <property type="match status" value="1"/>
</dbReference>
<name>B4S3Y8_PROA2</name>
<feature type="transmembrane region" description="Helical" evidence="6">
    <location>
        <begin position="279"/>
        <end position="302"/>
    </location>
</feature>
<sequence>MEKVVEFILNRFPSVRDRIDVHMMEVINGAAVALVLKVLGAGLTFLFNLVLARTLGADGAGHYFLALTVTTIATVFGRMGLDNTLLRFTAANAAVNDWVAVKGAYVKGMKLAFIASSLSTVAVFVFAPVLADKVFQKPELSIPMRWMSVAVVPMTFVMLHAEGLKGLKRIRDSFIVFGVGVPAISLTVLLLFGARYGVNGAIWAYASGAIFTSLLGVILWNIATPKLRKVSGVFRTNDLFKSSMPLFWIASLSMMINWTATFALGVWGTQEDVGIFSMASRTAMLTSLILTSVNSISAPKFAELYKKKEIAALGATARNTAKLMTIIASPLLLLFLVAPQWVMGMFGEEFPKGGILLSILAIGQFVNVVTGSVGYLLIMSGNEKDMRNTVVVVSGISVLLNVILVKEFGLIGAAIATATCFSMQNIIATYIVWRKLKILTTPLWYKA</sequence>
<feature type="transmembrane region" description="Helical" evidence="6">
    <location>
        <begin position="411"/>
        <end position="433"/>
    </location>
</feature>
<proteinExistence type="predicted"/>
<dbReference type="STRING" id="290512.Paes_1767"/>
<dbReference type="InterPro" id="IPR002797">
    <property type="entry name" value="Polysacc_synth"/>
</dbReference>
<dbReference type="PANTHER" id="PTHR30250:SF11">
    <property type="entry name" value="O-ANTIGEN TRANSPORTER-RELATED"/>
    <property type="match status" value="1"/>
</dbReference>
<dbReference type="GO" id="GO:0005886">
    <property type="term" value="C:plasma membrane"/>
    <property type="evidence" value="ECO:0007669"/>
    <property type="project" value="UniProtKB-SubCell"/>
</dbReference>
<evidence type="ECO:0000256" key="4">
    <source>
        <dbReference type="ARBA" id="ARBA00022989"/>
    </source>
</evidence>
<feature type="transmembrane region" description="Helical" evidence="6">
    <location>
        <begin position="202"/>
        <end position="223"/>
    </location>
</feature>
<feature type="transmembrane region" description="Helical" evidence="6">
    <location>
        <begin position="173"/>
        <end position="196"/>
    </location>
</feature>
<dbReference type="Proteomes" id="UP000002725">
    <property type="component" value="Chromosome"/>
</dbReference>
<evidence type="ECO:0000313" key="8">
    <source>
        <dbReference type="Proteomes" id="UP000002725"/>
    </source>
</evidence>
<dbReference type="HOGENOM" id="CLU_022017_5_3_10"/>
<dbReference type="Pfam" id="PF01943">
    <property type="entry name" value="Polysacc_synt"/>
    <property type="match status" value="1"/>
</dbReference>
<dbReference type="RefSeq" id="WP_012506313.1">
    <property type="nucleotide sequence ID" value="NC_011059.1"/>
</dbReference>
<evidence type="ECO:0000256" key="5">
    <source>
        <dbReference type="ARBA" id="ARBA00023136"/>
    </source>
</evidence>
<evidence type="ECO:0000313" key="7">
    <source>
        <dbReference type="EMBL" id="ACF46780.1"/>
    </source>
</evidence>
<keyword evidence="2" id="KW-1003">Cell membrane</keyword>
<feature type="transmembrane region" description="Helical" evidence="6">
    <location>
        <begin position="143"/>
        <end position="161"/>
    </location>
</feature>
<feature type="transmembrane region" description="Helical" evidence="6">
    <location>
        <begin position="323"/>
        <end position="343"/>
    </location>
</feature>
<dbReference type="EMBL" id="CP001108">
    <property type="protein sequence ID" value="ACF46780.1"/>
    <property type="molecule type" value="Genomic_DNA"/>
</dbReference>
<feature type="transmembrane region" description="Helical" evidence="6">
    <location>
        <begin position="63"/>
        <end position="81"/>
    </location>
</feature>
<dbReference type="eggNOG" id="COG2244">
    <property type="taxonomic scope" value="Bacteria"/>
</dbReference>
<reference evidence="7" key="1">
    <citation type="submission" date="2008-06" db="EMBL/GenBank/DDBJ databases">
        <title>Complete sequence of chromosome of Prosthecochloris aestuarii DSM 271.</title>
        <authorList>
            <consortium name="US DOE Joint Genome Institute"/>
            <person name="Lucas S."/>
            <person name="Copeland A."/>
            <person name="Lapidus A."/>
            <person name="Glavina del Rio T."/>
            <person name="Dalin E."/>
            <person name="Tice H."/>
            <person name="Bruce D."/>
            <person name="Goodwin L."/>
            <person name="Pitluck S."/>
            <person name="Schmutz J."/>
            <person name="Larimer F."/>
            <person name="Land M."/>
            <person name="Hauser L."/>
            <person name="Kyrpides N."/>
            <person name="Anderson I."/>
            <person name="Liu Z."/>
            <person name="Li T."/>
            <person name="Zhao F."/>
            <person name="Overmann J."/>
            <person name="Bryant D.A."/>
            <person name="Richardson P."/>
        </authorList>
    </citation>
    <scope>NUCLEOTIDE SEQUENCE [LARGE SCALE GENOMIC DNA]</scope>
    <source>
        <strain evidence="7">DSM 271</strain>
    </source>
</reference>
<feature type="transmembrane region" description="Helical" evidence="6">
    <location>
        <begin position="355"/>
        <end position="377"/>
    </location>
</feature>
<feature type="transmembrane region" description="Helical" evidence="6">
    <location>
        <begin position="389"/>
        <end position="405"/>
    </location>
</feature>
<gene>
    <name evidence="7" type="ordered locus">Paes_1767</name>
</gene>